<keyword evidence="3" id="KW-0012">Acyltransferase</keyword>
<feature type="transmembrane region" description="Helical" evidence="1">
    <location>
        <begin position="58"/>
        <end position="77"/>
    </location>
</feature>
<comment type="caution">
    <text evidence="3">The sequence shown here is derived from an EMBL/GenBank/DDBJ whole genome shotgun (WGS) entry which is preliminary data.</text>
</comment>
<sequence>MEALPTQPPANRYSELDLLRFLAAFSVLLFHFTFRGYAADHFSPVRYAGLESVTKYGYLGVELFFIISGYVVLLSAYSKTARDFVLSRIVRLYPAFWVACTATFLVVYFFGPAKNSIGWSVYLDVSPRQYVVNMTMFHEFLHVQSIDGIYWTLTYELRFYLIIFLVLLFGLQRHLPLLLVGWVAYAALSLVYKLPLSSYLMPDYGPLFISGMCFLLLQKQLANRWLLYGLLLVCWGLTLQTEFSNAQHHHSTYYQTAFSLSVIGSVVSLFYGLFWLISTRRVALRQRPWLYWAGALTYPLYLVHHNIGYILFQRINNALPPYLLLALITLFMVGLAYGLHVLIEKPGSALLNAQLARFGRRTRAVV</sequence>
<evidence type="ECO:0000313" key="4">
    <source>
        <dbReference type="Proteomes" id="UP000606008"/>
    </source>
</evidence>
<feature type="transmembrane region" description="Helical" evidence="1">
    <location>
        <begin position="198"/>
        <end position="218"/>
    </location>
</feature>
<gene>
    <name evidence="3" type="ORF">F7231_22945</name>
</gene>
<keyword evidence="1" id="KW-0472">Membrane</keyword>
<feature type="transmembrane region" description="Helical" evidence="1">
    <location>
        <begin position="175"/>
        <end position="192"/>
    </location>
</feature>
<accession>A0ABX0QQM1</accession>
<proteinExistence type="predicted"/>
<feature type="transmembrane region" description="Helical" evidence="1">
    <location>
        <begin position="21"/>
        <end position="38"/>
    </location>
</feature>
<evidence type="ECO:0000256" key="1">
    <source>
        <dbReference type="SAM" id="Phobius"/>
    </source>
</evidence>
<dbReference type="InterPro" id="IPR002656">
    <property type="entry name" value="Acyl_transf_3_dom"/>
</dbReference>
<feature type="transmembrane region" description="Helical" evidence="1">
    <location>
        <begin position="289"/>
        <end position="310"/>
    </location>
</feature>
<dbReference type="PANTHER" id="PTHR23028">
    <property type="entry name" value="ACETYLTRANSFERASE"/>
    <property type="match status" value="1"/>
</dbReference>
<evidence type="ECO:0000259" key="2">
    <source>
        <dbReference type="Pfam" id="PF01757"/>
    </source>
</evidence>
<dbReference type="EMBL" id="WAEL01000010">
    <property type="protein sequence ID" value="NID13048.1"/>
    <property type="molecule type" value="Genomic_DNA"/>
</dbReference>
<keyword evidence="4" id="KW-1185">Reference proteome</keyword>
<keyword evidence="3" id="KW-0808">Transferase</keyword>
<dbReference type="RefSeq" id="WP_166693701.1">
    <property type="nucleotide sequence ID" value="NZ_WAEL01000010.1"/>
</dbReference>
<dbReference type="InterPro" id="IPR050879">
    <property type="entry name" value="Acyltransferase_3"/>
</dbReference>
<dbReference type="Pfam" id="PF01757">
    <property type="entry name" value="Acyl_transf_3"/>
    <property type="match status" value="1"/>
</dbReference>
<feature type="transmembrane region" description="Helical" evidence="1">
    <location>
        <begin position="89"/>
        <end position="110"/>
    </location>
</feature>
<name>A0ABX0QQM1_9BACT</name>
<dbReference type="Proteomes" id="UP000606008">
    <property type="component" value="Unassembled WGS sequence"/>
</dbReference>
<feature type="transmembrane region" description="Helical" evidence="1">
    <location>
        <begin position="225"/>
        <end position="241"/>
    </location>
</feature>
<feature type="domain" description="Acyltransferase 3" evidence="2">
    <location>
        <begin position="14"/>
        <end position="339"/>
    </location>
</feature>
<dbReference type="GO" id="GO:0016746">
    <property type="term" value="F:acyltransferase activity"/>
    <property type="evidence" value="ECO:0007669"/>
    <property type="project" value="UniProtKB-KW"/>
</dbReference>
<protein>
    <submittedName>
        <fullName evidence="3">Acyltransferase</fullName>
    </submittedName>
</protein>
<keyword evidence="1" id="KW-1133">Transmembrane helix</keyword>
<feature type="transmembrane region" description="Helical" evidence="1">
    <location>
        <begin position="149"/>
        <end position="168"/>
    </location>
</feature>
<feature type="transmembrane region" description="Helical" evidence="1">
    <location>
        <begin position="322"/>
        <end position="343"/>
    </location>
</feature>
<reference evidence="3" key="1">
    <citation type="submission" date="2024-05" db="EMBL/GenBank/DDBJ databases">
        <authorList>
            <person name="Jung D.-H."/>
        </authorList>
    </citation>
    <scope>NUCLEOTIDE SEQUENCE</scope>
    <source>
        <strain evidence="3">JA-25</strain>
    </source>
</reference>
<organism evidence="3 4">
    <name type="scientific">Fibrivirga algicola</name>
    <dbReference type="NCBI Taxonomy" id="2950420"/>
    <lineage>
        <taxon>Bacteria</taxon>
        <taxon>Pseudomonadati</taxon>
        <taxon>Bacteroidota</taxon>
        <taxon>Cytophagia</taxon>
        <taxon>Cytophagales</taxon>
        <taxon>Spirosomataceae</taxon>
        <taxon>Fibrivirga</taxon>
    </lineage>
</organism>
<evidence type="ECO:0000313" key="3">
    <source>
        <dbReference type="EMBL" id="NID13048.1"/>
    </source>
</evidence>
<feature type="transmembrane region" description="Helical" evidence="1">
    <location>
        <begin position="253"/>
        <end position="277"/>
    </location>
</feature>
<keyword evidence="1" id="KW-0812">Transmembrane</keyword>
<dbReference type="PANTHER" id="PTHR23028:SF53">
    <property type="entry name" value="ACYL_TRANSF_3 DOMAIN-CONTAINING PROTEIN"/>
    <property type="match status" value="1"/>
</dbReference>